<dbReference type="AlphaFoldDB" id="A0A8C9RL21"/>
<sequence length="159" mass="18277">MCLKMILLKVSWFTYTLPLHTANVIVQLLWQQDINTHKSLCPTEMPNGTRSYTLVQQAKSWGDAVRYCRQYYTDLVSILSVTENEAVMEAANSGYTLWIGLYNDRQNWMWSDGEDVVYASWMPGVFSQSGLCGKVDSDGYWKEDDCSKSLPFIQPFTED</sequence>
<organism evidence="3 4">
    <name type="scientific">Scleropages formosus</name>
    <name type="common">Asian bonytongue</name>
    <name type="synonym">Osteoglossum formosum</name>
    <dbReference type="NCBI Taxonomy" id="113540"/>
    <lineage>
        <taxon>Eukaryota</taxon>
        <taxon>Metazoa</taxon>
        <taxon>Chordata</taxon>
        <taxon>Craniata</taxon>
        <taxon>Vertebrata</taxon>
        <taxon>Euteleostomi</taxon>
        <taxon>Actinopterygii</taxon>
        <taxon>Neopterygii</taxon>
        <taxon>Teleostei</taxon>
        <taxon>Osteoglossocephala</taxon>
        <taxon>Osteoglossomorpha</taxon>
        <taxon>Osteoglossiformes</taxon>
        <taxon>Osteoglossidae</taxon>
        <taxon>Scleropages</taxon>
    </lineage>
</organism>
<evidence type="ECO:0000313" key="4">
    <source>
        <dbReference type="Proteomes" id="UP000694397"/>
    </source>
</evidence>
<dbReference type="InterPro" id="IPR016187">
    <property type="entry name" value="CTDL_fold"/>
</dbReference>
<reference evidence="3" key="3">
    <citation type="submission" date="2025-09" db="UniProtKB">
        <authorList>
            <consortium name="Ensembl"/>
        </authorList>
    </citation>
    <scope>IDENTIFICATION</scope>
</reference>
<dbReference type="OrthoDB" id="6369810at2759"/>
<evidence type="ECO:0000256" key="1">
    <source>
        <dbReference type="SAM" id="SignalP"/>
    </source>
</evidence>
<evidence type="ECO:0000259" key="2">
    <source>
        <dbReference type="PROSITE" id="PS50041"/>
    </source>
</evidence>
<reference evidence="3" key="2">
    <citation type="submission" date="2025-08" db="UniProtKB">
        <authorList>
            <consortium name="Ensembl"/>
        </authorList>
    </citation>
    <scope>IDENTIFICATION</scope>
</reference>
<proteinExistence type="predicted"/>
<dbReference type="InterPro" id="IPR016186">
    <property type="entry name" value="C-type_lectin-like/link_sf"/>
</dbReference>
<keyword evidence="1" id="KW-0732">Signal</keyword>
<keyword evidence="4" id="KW-1185">Reference proteome</keyword>
<dbReference type="InterPro" id="IPR001304">
    <property type="entry name" value="C-type_lectin-like"/>
</dbReference>
<dbReference type="SUPFAM" id="SSF56436">
    <property type="entry name" value="C-type lectin-like"/>
    <property type="match status" value="1"/>
</dbReference>
<dbReference type="Pfam" id="PF00059">
    <property type="entry name" value="Lectin_C"/>
    <property type="match status" value="1"/>
</dbReference>
<dbReference type="PANTHER" id="PTHR45784">
    <property type="entry name" value="C-TYPE LECTIN DOMAIN FAMILY 20 MEMBER A-RELATED"/>
    <property type="match status" value="1"/>
</dbReference>
<name>A0A8C9RL21_SCLFO</name>
<dbReference type="Ensembl" id="ENSSFOT00015021537.2">
    <property type="protein sequence ID" value="ENSSFOP00015021300.2"/>
    <property type="gene ID" value="ENSSFOG00015013711.2"/>
</dbReference>
<dbReference type="PROSITE" id="PS50041">
    <property type="entry name" value="C_TYPE_LECTIN_2"/>
    <property type="match status" value="1"/>
</dbReference>
<dbReference type="Gene3D" id="3.10.100.10">
    <property type="entry name" value="Mannose-Binding Protein A, subunit A"/>
    <property type="match status" value="1"/>
</dbReference>
<dbReference type="GeneTree" id="ENSGT00990000206702"/>
<evidence type="ECO:0000313" key="3">
    <source>
        <dbReference type="Ensembl" id="ENSSFOP00015021300.2"/>
    </source>
</evidence>
<reference evidence="3 4" key="1">
    <citation type="submission" date="2019-04" db="EMBL/GenBank/DDBJ databases">
        <authorList>
            <consortium name="Wellcome Sanger Institute Data Sharing"/>
        </authorList>
    </citation>
    <scope>NUCLEOTIDE SEQUENCE [LARGE SCALE GENOMIC DNA]</scope>
</reference>
<dbReference type="Proteomes" id="UP000694397">
    <property type="component" value="Chromosome 20"/>
</dbReference>
<protein>
    <recommendedName>
        <fullName evidence="2">C-type lectin domain-containing protein</fullName>
    </recommendedName>
</protein>
<feature type="chain" id="PRO_5034534584" description="C-type lectin domain-containing protein" evidence="1">
    <location>
        <begin position="23"/>
        <end position="159"/>
    </location>
</feature>
<dbReference type="PANTHER" id="PTHR45784:SF5">
    <property type="entry name" value="C-TYPE LECTIN DOMAIN FAMILY 20 MEMBER A-RELATED"/>
    <property type="match status" value="1"/>
</dbReference>
<accession>A0A8C9RL21</accession>
<dbReference type="SMART" id="SM00034">
    <property type="entry name" value="CLECT"/>
    <property type="match status" value="1"/>
</dbReference>
<feature type="domain" description="C-type lectin" evidence="2">
    <location>
        <begin position="47"/>
        <end position="155"/>
    </location>
</feature>
<feature type="signal peptide" evidence="1">
    <location>
        <begin position="1"/>
        <end position="22"/>
    </location>
</feature>